<keyword evidence="6 9" id="KW-1133">Transmembrane helix</keyword>
<evidence type="ECO:0000313" key="11">
    <source>
        <dbReference type="EMBL" id="MBB5175117.1"/>
    </source>
</evidence>
<keyword evidence="12" id="KW-1185">Reference proteome</keyword>
<evidence type="ECO:0000256" key="9">
    <source>
        <dbReference type="SAM" id="Phobius"/>
    </source>
</evidence>
<name>A0A840QV52_9BACI</name>
<feature type="transmembrane region" description="Helical" evidence="9">
    <location>
        <begin position="272"/>
        <end position="290"/>
    </location>
</feature>
<evidence type="ECO:0000256" key="2">
    <source>
        <dbReference type="ARBA" id="ARBA00022448"/>
    </source>
</evidence>
<dbReference type="Gene3D" id="1.20.1530.20">
    <property type="match status" value="1"/>
</dbReference>
<keyword evidence="4" id="KW-1003">Cell membrane</keyword>
<evidence type="ECO:0000256" key="6">
    <source>
        <dbReference type="ARBA" id="ARBA00022989"/>
    </source>
</evidence>
<comment type="caution">
    <text evidence="11">The sequence shown here is derived from an EMBL/GenBank/DDBJ whole genome shotgun (WGS) entry which is preliminary data.</text>
</comment>
<dbReference type="GO" id="GO:0015297">
    <property type="term" value="F:antiporter activity"/>
    <property type="evidence" value="ECO:0007669"/>
    <property type="project" value="UniProtKB-KW"/>
</dbReference>
<keyword evidence="3" id="KW-0050">Antiport</keyword>
<feature type="transmembrane region" description="Helical" evidence="9">
    <location>
        <begin position="59"/>
        <end position="76"/>
    </location>
</feature>
<feature type="transmembrane region" description="Helical" evidence="9">
    <location>
        <begin position="149"/>
        <end position="169"/>
    </location>
</feature>
<dbReference type="InterPro" id="IPR006153">
    <property type="entry name" value="Cation/H_exchanger_TM"/>
</dbReference>
<dbReference type="EMBL" id="JACHHB010000028">
    <property type="protein sequence ID" value="MBB5175117.1"/>
    <property type="molecule type" value="Genomic_DNA"/>
</dbReference>
<feature type="transmembrane region" description="Helical" evidence="9">
    <location>
        <begin position="6"/>
        <end position="23"/>
    </location>
</feature>
<evidence type="ECO:0000256" key="7">
    <source>
        <dbReference type="ARBA" id="ARBA00023065"/>
    </source>
</evidence>
<keyword evidence="2" id="KW-0813">Transport</keyword>
<feature type="transmembrane region" description="Helical" evidence="9">
    <location>
        <begin position="302"/>
        <end position="322"/>
    </location>
</feature>
<evidence type="ECO:0000256" key="5">
    <source>
        <dbReference type="ARBA" id="ARBA00022692"/>
    </source>
</evidence>
<keyword evidence="8 9" id="KW-0472">Membrane</keyword>
<dbReference type="PANTHER" id="PTHR32507:SF0">
    <property type="entry name" value="NA(+)_H(+) ANTIPORTER 2-RELATED"/>
    <property type="match status" value="1"/>
</dbReference>
<evidence type="ECO:0000256" key="3">
    <source>
        <dbReference type="ARBA" id="ARBA00022449"/>
    </source>
</evidence>
<feature type="transmembrane region" description="Helical" evidence="9">
    <location>
        <begin position="217"/>
        <end position="237"/>
    </location>
</feature>
<evidence type="ECO:0000259" key="10">
    <source>
        <dbReference type="Pfam" id="PF00999"/>
    </source>
</evidence>
<dbReference type="Proteomes" id="UP000551878">
    <property type="component" value="Unassembled WGS sequence"/>
</dbReference>
<gene>
    <name evidence="11" type="ORF">HNQ41_003349</name>
</gene>
<feature type="transmembrane region" description="Helical" evidence="9">
    <location>
        <begin position="30"/>
        <end position="47"/>
    </location>
</feature>
<evidence type="ECO:0000256" key="1">
    <source>
        <dbReference type="ARBA" id="ARBA00004651"/>
    </source>
</evidence>
<keyword evidence="5 9" id="KW-0812">Transmembrane</keyword>
<dbReference type="GO" id="GO:1902600">
    <property type="term" value="P:proton transmembrane transport"/>
    <property type="evidence" value="ECO:0007669"/>
    <property type="project" value="InterPro"/>
</dbReference>
<dbReference type="AlphaFoldDB" id="A0A840QV52"/>
<evidence type="ECO:0000256" key="8">
    <source>
        <dbReference type="ARBA" id="ARBA00023136"/>
    </source>
</evidence>
<feature type="transmembrane region" description="Helical" evidence="9">
    <location>
        <begin position="364"/>
        <end position="384"/>
    </location>
</feature>
<dbReference type="RefSeq" id="WP_184665515.1">
    <property type="nucleotide sequence ID" value="NZ_JACHHB010000028.1"/>
</dbReference>
<evidence type="ECO:0000256" key="4">
    <source>
        <dbReference type="ARBA" id="ARBA00022475"/>
    </source>
</evidence>
<feature type="domain" description="Cation/H+ exchanger transmembrane" evidence="10">
    <location>
        <begin position="14"/>
        <end position="390"/>
    </location>
</feature>
<comment type="subcellular location">
    <subcellularLocation>
        <location evidence="1">Cell membrane</location>
        <topology evidence="1">Multi-pass membrane protein</topology>
    </subcellularLocation>
</comment>
<organism evidence="11 12">
    <name type="scientific">Texcoconibacillus texcoconensis</name>
    <dbReference type="NCBI Taxonomy" id="1095777"/>
    <lineage>
        <taxon>Bacteria</taxon>
        <taxon>Bacillati</taxon>
        <taxon>Bacillota</taxon>
        <taxon>Bacilli</taxon>
        <taxon>Bacillales</taxon>
        <taxon>Bacillaceae</taxon>
        <taxon>Texcoconibacillus</taxon>
    </lineage>
</organism>
<accession>A0A840QV52</accession>
<evidence type="ECO:0000313" key="12">
    <source>
        <dbReference type="Proteomes" id="UP000551878"/>
    </source>
</evidence>
<protein>
    <submittedName>
        <fullName evidence="11">NhaP-type Na+/H+ or K+/H+ antiporter</fullName>
    </submittedName>
</protein>
<dbReference type="InterPro" id="IPR038770">
    <property type="entry name" value="Na+/solute_symporter_sf"/>
</dbReference>
<reference evidence="11 12" key="1">
    <citation type="submission" date="2020-08" db="EMBL/GenBank/DDBJ databases">
        <title>Genomic Encyclopedia of Type Strains, Phase IV (KMG-IV): sequencing the most valuable type-strain genomes for metagenomic binning, comparative biology and taxonomic classification.</title>
        <authorList>
            <person name="Goeker M."/>
        </authorList>
    </citation>
    <scope>NUCLEOTIDE SEQUENCE [LARGE SCALE GENOMIC DNA]</scope>
    <source>
        <strain evidence="11 12">DSM 24696</strain>
    </source>
</reference>
<feature type="transmembrane region" description="Helical" evidence="9">
    <location>
        <begin position="88"/>
        <end position="110"/>
    </location>
</feature>
<dbReference type="GO" id="GO:0005886">
    <property type="term" value="C:plasma membrane"/>
    <property type="evidence" value="ECO:0007669"/>
    <property type="project" value="UniProtKB-SubCell"/>
</dbReference>
<feature type="transmembrane region" description="Helical" evidence="9">
    <location>
        <begin position="334"/>
        <end position="352"/>
    </location>
</feature>
<feature type="transmembrane region" description="Helical" evidence="9">
    <location>
        <begin position="116"/>
        <end position="137"/>
    </location>
</feature>
<dbReference type="Pfam" id="PF00999">
    <property type="entry name" value="Na_H_Exchanger"/>
    <property type="match status" value="1"/>
</dbReference>
<keyword evidence="7" id="KW-0406">Ion transport</keyword>
<feature type="transmembrane region" description="Helical" evidence="9">
    <location>
        <begin position="181"/>
        <end position="205"/>
    </location>
</feature>
<proteinExistence type="predicted"/>
<dbReference type="PANTHER" id="PTHR32507">
    <property type="entry name" value="NA(+)/H(+) ANTIPORTER 1"/>
    <property type="match status" value="1"/>
</dbReference>
<sequence>MHLTLLTIGIILFIGLFSQWFSWRWGLPAIFVMTITGVLFGPGLGIIDPEAAFGSVMDPLISMAVAIILFEGSLSLDRREIINFKKPVWRMITIAPLISWIFTAIATHYIMGLSWVVAFVIGGLFVVTGPTVIGPLLRQSNLQGRPAALLRWEGIIVDPIGPLFALFAFELGVSLTGAADSMHMLLFFLAAIVTSIGGYFIGYMMGYVFQKGLIPHYMQTSFMFAVIVLSFSVSNVMMPESGLLTVTAMGLAMANMGLDREILANIQHFKENISVLLISSVFIILASSVTREELMTIMDVHLLTFVLVMIFLIRPLSVWLSLIKTNLPLREKTLIGWIAPRGIVALTVSSYFQSKLVEAGFSDASLLVPLTLALVFTTVCVHGFTMTPLARSLGLAD</sequence>